<proteinExistence type="predicted"/>
<sequence length="171" mass="19542">MKFWCSEDGDPFIQIYFCKLGYNWNVHQRRVKHTSSYSSSKTLIEDGFEKPGLIALFDVDDTLTASRKIAFYLFSITEHFILGSNSSQSICDHHLRIQILEVCILRCRQRSYSRAAGKTKFDHLQLQQSCRAFRATPEDYPIAGLSEPNGKIASRELCMSLTLITQPLGIL</sequence>
<protein>
    <submittedName>
        <fullName evidence="1">Uncharacterized protein</fullName>
    </submittedName>
</protein>
<evidence type="ECO:0000313" key="2">
    <source>
        <dbReference type="Proteomes" id="UP001056120"/>
    </source>
</evidence>
<dbReference type="Proteomes" id="UP001056120">
    <property type="component" value="Linkage Group LG04"/>
</dbReference>
<evidence type="ECO:0000313" key="1">
    <source>
        <dbReference type="EMBL" id="KAI3819413.1"/>
    </source>
</evidence>
<reference evidence="1 2" key="2">
    <citation type="journal article" date="2022" name="Mol. Ecol. Resour.">
        <title>The genomes of chicory, endive, great burdock and yacon provide insights into Asteraceae paleo-polyploidization history and plant inulin production.</title>
        <authorList>
            <person name="Fan W."/>
            <person name="Wang S."/>
            <person name="Wang H."/>
            <person name="Wang A."/>
            <person name="Jiang F."/>
            <person name="Liu H."/>
            <person name="Zhao H."/>
            <person name="Xu D."/>
            <person name="Zhang Y."/>
        </authorList>
    </citation>
    <scope>NUCLEOTIDE SEQUENCE [LARGE SCALE GENOMIC DNA]</scope>
    <source>
        <strain evidence="2">cv. Yunnan</strain>
        <tissue evidence="1">Leaves</tissue>
    </source>
</reference>
<keyword evidence="2" id="KW-1185">Reference proteome</keyword>
<accession>A0ACB9JFY3</accession>
<dbReference type="EMBL" id="CM042021">
    <property type="protein sequence ID" value="KAI3819413.1"/>
    <property type="molecule type" value="Genomic_DNA"/>
</dbReference>
<organism evidence="1 2">
    <name type="scientific">Smallanthus sonchifolius</name>
    <dbReference type="NCBI Taxonomy" id="185202"/>
    <lineage>
        <taxon>Eukaryota</taxon>
        <taxon>Viridiplantae</taxon>
        <taxon>Streptophyta</taxon>
        <taxon>Embryophyta</taxon>
        <taxon>Tracheophyta</taxon>
        <taxon>Spermatophyta</taxon>
        <taxon>Magnoliopsida</taxon>
        <taxon>eudicotyledons</taxon>
        <taxon>Gunneridae</taxon>
        <taxon>Pentapetalae</taxon>
        <taxon>asterids</taxon>
        <taxon>campanulids</taxon>
        <taxon>Asterales</taxon>
        <taxon>Asteraceae</taxon>
        <taxon>Asteroideae</taxon>
        <taxon>Heliantheae alliance</taxon>
        <taxon>Millerieae</taxon>
        <taxon>Smallanthus</taxon>
    </lineage>
</organism>
<name>A0ACB9JFY3_9ASTR</name>
<reference evidence="2" key="1">
    <citation type="journal article" date="2022" name="Mol. Ecol. Resour.">
        <title>The genomes of chicory, endive, great burdock and yacon provide insights into Asteraceae palaeo-polyploidization history and plant inulin production.</title>
        <authorList>
            <person name="Fan W."/>
            <person name="Wang S."/>
            <person name="Wang H."/>
            <person name="Wang A."/>
            <person name="Jiang F."/>
            <person name="Liu H."/>
            <person name="Zhao H."/>
            <person name="Xu D."/>
            <person name="Zhang Y."/>
        </authorList>
    </citation>
    <scope>NUCLEOTIDE SEQUENCE [LARGE SCALE GENOMIC DNA]</scope>
    <source>
        <strain evidence="2">cv. Yunnan</strain>
    </source>
</reference>
<comment type="caution">
    <text evidence="1">The sequence shown here is derived from an EMBL/GenBank/DDBJ whole genome shotgun (WGS) entry which is preliminary data.</text>
</comment>
<gene>
    <name evidence="1" type="ORF">L1987_13247</name>
</gene>